<organism evidence="1 2">
    <name type="scientific">Candidatus Acidiferrum panamense</name>
    <dbReference type="NCBI Taxonomy" id="2741543"/>
    <lineage>
        <taxon>Bacteria</taxon>
        <taxon>Pseudomonadati</taxon>
        <taxon>Acidobacteriota</taxon>
        <taxon>Terriglobia</taxon>
        <taxon>Candidatus Acidiferrales</taxon>
        <taxon>Candidatus Acidiferrum</taxon>
    </lineage>
</organism>
<evidence type="ECO:0000313" key="2">
    <source>
        <dbReference type="Proteomes" id="UP000567293"/>
    </source>
</evidence>
<dbReference type="NCBIfam" id="NF033519">
    <property type="entry name" value="transpos_ISAzo13"/>
    <property type="match status" value="1"/>
</dbReference>
<reference evidence="1" key="1">
    <citation type="submission" date="2020-06" db="EMBL/GenBank/DDBJ databases">
        <title>Legume-microbial interactions unlock mineral nutrients during tropical forest succession.</title>
        <authorList>
            <person name="Epihov D.Z."/>
        </authorList>
    </citation>
    <scope>NUCLEOTIDE SEQUENCE [LARGE SCALE GENOMIC DNA]</scope>
    <source>
        <strain evidence="1">Pan2503</strain>
    </source>
</reference>
<accession>A0A7V8NQH6</accession>
<dbReference type="Pfam" id="PF07592">
    <property type="entry name" value="DDE_Tnp_ISAZ013"/>
    <property type="match status" value="1"/>
</dbReference>
<proteinExistence type="predicted"/>
<dbReference type="EMBL" id="JACDQQ010000977">
    <property type="protein sequence ID" value="MBA0085345.1"/>
    <property type="molecule type" value="Genomic_DNA"/>
</dbReference>
<dbReference type="InterPro" id="IPR011518">
    <property type="entry name" value="Transposase_36"/>
</dbReference>
<comment type="caution">
    <text evidence="1">The sequence shown here is derived from an EMBL/GenBank/DDBJ whole genome shotgun (WGS) entry which is preliminary data.</text>
</comment>
<protein>
    <submittedName>
        <fullName evidence="1">ISAzo13 family transposase</fullName>
    </submittedName>
</protein>
<evidence type="ECO:0000313" key="1">
    <source>
        <dbReference type="EMBL" id="MBA0085345.1"/>
    </source>
</evidence>
<keyword evidence="2" id="KW-1185">Reference proteome</keyword>
<sequence length="411" mass="46618">MASKAKLPETERHWLHVLGTLNEAQARVFVAQKALAEGRGAVSRLARLTGMSRPTIIKGMAELVAGRLPARPESGRIRTLGGGRKRVEDADPHIKRVLARLVEASTAGDPMSYLLWTNKSTRTLTEELARQGYTVSHVTVARCLRELGYSLQANVKTIEGTQHPHRDAQFRYLNEQVRRFVRRHDPVVSVDTKKKELIGRFENRGRRWQREGEAEGVNVHDFPSQGVGKAIPYGTYDVTRDEAVVNVGITHETAEFAVESIRRWWQLLGRKAYPQARRLLICADAGGSNGTRPRAWKIHMQALADRLGIAVTVCHYPPGTSKWNKVEHRLFSFISMNWRGRPLLSYEAVVNLIGNTTTKSGLRVKALLDTREYETGQKITNEEMRRLRITPHQFHGDWNYTLHPHHATTNR</sequence>
<gene>
    <name evidence="1" type="ORF">HRJ53_10135</name>
</gene>
<dbReference type="Proteomes" id="UP000567293">
    <property type="component" value="Unassembled WGS sequence"/>
</dbReference>
<name>A0A7V8NQH6_9BACT</name>
<dbReference type="AlphaFoldDB" id="A0A7V8NQH6"/>